<dbReference type="GO" id="GO:0042742">
    <property type="term" value="P:defense response to bacterium"/>
    <property type="evidence" value="ECO:0007669"/>
    <property type="project" value="UniProtKB-ARBA"/>
</dbReference>
<dbReference type="Proteomes" id="UP000007305">
    <property type="component" value="Chromosome 1"/>
</dbReference>
<dbReference type="eggNOG" id="KOG4658">
    <property type="taxonomic scope" value="Eukaryota"/>
</dbReference>
<evidence type="ECO:0000259" key="8">
    <source>
        <dbReference type="Pfam" id="PF18052"/>
    </source>
</evidence>
<reference evidence="12" key="3">
    <citation type="submission" date="2021-05" db="UniProtKB">
        <authorList>
            <consortium name="EnsemblPlants"/>
        </authorList>
    </citation>
    <scope>IDENTIFICATION</scope>
    <source>
        <strain evidence="12">cv. B73</strain>
    </source>
</reference>
<dbReference type="SUPFAM" id="SSF52058">
    <property type="entry name" value="L domain-like"/>
    <property type="match status" value="1"/>
</dbReference>
<dbReference type="PRINTS" id="PR00364">
    <property type="entry name" value="DISEASERSIST"/>
</dbReference>
<keyword evidence="2" id="KW-0433">Leucine-rich repeat</keyword>
<keyword evidence="4" id="KW-0547">Nucleotide-binding</keyword>
<dbReference type="EnsemblPlants" id="Zm00001eb037410_T001">
    <property type="protein sequence ID" value="Zm00001eb037410_P001"/>
    <property type="gene ID" value="Zm00001eb037410"/>
</dbReference>
<dbReference type="Pfam" id="PF25019">
    <property type="entry name" value="LRR_R13L1-DRL21"/>
    <property type="match status" value="1"/>
</dbReference>
<feature type="domain" description="R13L1/DRL21-like LRR repeat region" evidence="10">
    <location>
        <begin position="700"/>
        <end position="831"/>
    </location>
</feature>
<organism evidence="11">
    <name type="scientific">Zea mays</name>
    <name type="common">Maize</name>
    <dbReference type="NCBI Taxonomy" id="4577"/>
    <lineage>
        <taxon>Eukaryota</taxon>
        <taxon>Viridiplantae</taxon>
        <taxon>Streptophyta</taxon>
        <taxon>Embryophyta</taxon>
        <taxon>Tracheophyta</taxon>
        <taxon>Spermatophyta</taxon>
        <taxon>Magnoliopsida</taxon>
        <taxon>Liliopsida</taxon>
        <taxon>Poales</taxon>
        <taxon>Poaceae</taxon>
        <taxon>PACMAD clade</taxon>
        <taxon>Panicoideae</taxon>
        <taxon>Andropogonodae</taxon>
        <taxon>Andropogoneae</taxon>
        <taxon>Tripsacinae</taxon>
        <taxon>Zea</taxon>
    </lineage>
</organism>
<dbReference type="Gramene" id="Zm00001eb037410_T001">
    <property type="protein sequence ID" value="Zm00001eb037410_P001"/>
    <property type="gene ID" value="Zm00001eb037410"/>
</dbReference>
<dbReference type="OMA" id="FLEIKAC"/>
<evidence type="ECO:0000313" key="11">
    <source>
        <dbReference type="EMBL" id="ONM03529.1"/>
    </source>
</evidence>
<keyword evidence="3" id="KW-0677">Repeat</keyword>
<feature type="domain" description="Disease resistance N-terminal" evidence="8">
    <location>
        <begin position="9"/>
        <end position="94"/>
    </location>
</feature>
<dbReference type="InterPro" id="IPR032675">
    <property type="entry name" value="LRR_dom_sf"/>
</dbReference>
<evidence type="ECO:0000259" key="9">
    <source>
        <dbReference type="Pfam" id="PF23559"/>
    </source>
</evidence>
<evidence type="ECO:0000256" key="1">
    <source>
        <dbReference type="ARBA" id="ARBA00008894"/>
    </source>
</evidence>
<dbReference type="InterPro" id="IPR036388">
    <property type="entry name" value="WH-like_DNA-bd_sf"/>
</dbReference>
<dbReference type="Gene3D" id="1.10.8.430">
    <property type="entry name" value="Helical domain of apoptotic protease-activating factors"/>
    <property type="match status" value="1"/>
</dbReference>
<reference evidence="12" key="2">
    <citation type="submission" date="2019-07" db="EMBL/GenBank/DDBJ databases">
        <authorList>
            <person name="Seetharam A."/>
            <person name="Woodhouse M."/>
            <person name="Cannon E."/>
        </authorList>
    </citation>
    <scope>NUCLEOTIDE SEQUENCE [LARGE SCALE GENOMIC DNA]</scope>
    <source>
        <strain evidence="12">cv. B73</strain>
    </source>
</reference>
<sequence length="1195" mass="133279">MADTLLVPVVARVAGKAADELVQSVARTWGVDADRAMLERTLLAVQRVLPDAEAKGESSPVVRMWMRELKAVAYRADDVLDDLQHEALRREASEREPEPPMACKPTRRYLTLRNPLLLRRLTVSRSLRKVLKELNGLVLETRALGLAERPAARHRHAHAPCQQVRVALNGGSAEIFGRDGDRDEVVKLLLDQRHHQDQKNVQVLPVVGAGGVGKTTLARMVYTDRRVQKHFELRMWHCVSGNFGAASVVRSVVELATGERCDLPDAGRFWRARLQQVVGRKRFLLVLDDVRDDEEREKWEGELKPLLCTCIGGSGSVILVTTRSQQVSAVMGSLPSKELARLTEEDSWEFFSKKAFSRGVQERPELVAIGRRIVHVCKGLPLALSTMGGLMSSKQEAQDWEAIAESCSSDTDTSTGSGTDDEVLSMLKLSYGHLPDEMKQCFAFCAVFPKDHEMEKDRLIQLWMANGYVGGEGTVDLAQKSESVFSELVWRSFLQDVEGKVFCNSLHETVICRMHGLMHDLAKDVSDECASSEELVRGKAAMEDVYHLRVSCHELNGINGLLKGTPSLHTLLLTQSEHEHDHLKELKLKSVRSLCCEGLSAIHGHQLINTAHLRYLDLSRSKIVSLPDSLCALHNLQSLWLNGCSRLRYLPDCMSAMRKISYIHLLECDSLERMPPKLGRLQNLHTLTTFIVDTEDGLGIDELRDLRHLGNRLELFNLSKVKDDGSEAANLHEKRNLSELVLYWGRDRDYDPLDNEACDEDEGVLESLVPHGELKVLKLHGYGGLAVSKWMRDSRMFQCLRELVVTECPRCKDLPVVWLSPSLEVLELSGMIGLTTLCTNVDVAEAAGRSASRQIFPKLRRMRLQYLPELERWTDQDSAGEPAGASVMFPMLEELRVYECYKLASFPASPALTLLSCRGDSGRCLVPVSMPMGSWPSLVHLDIGLLAEVVMPVEDTQSQNQRHLNTMRSVKVLGEDGFVSVFNLSKSQLGFRGCLALVEKLEIGSCPSVVHWPVEELRCLPRLRSLDVWYCKNLEGKGASSEETLPLPQLEWLSIQHCESLLEIPRLPTSLEQMAVRCCSSLVALPSNLGSLAKLGHLCVDDCGEMKALPDGMDGLASLESLSVEECPGVEMFPQGLLQRLPALKFLEIKACPGLQRRCRQGGEYFGLVSSISNIDIPAVESNVKKFVKKLIPFC</sequence>
<dbReference type="InterPro" id="IPR027417">
    <property type="entry name" value="P-loop_NTPase"/>
</dbReference>
<dbReference type="OrthoDB" id="774413at2759"/>
<dbReference type="SUPFAM" id="SSF52540">
    <property type="entry name" value="P-loop containing nucleoside triphosphate hydrolases"/>
    <property type="match status" value="1"/>
</dbReference>
<evidence type="ECO:0000256" key="6">
    <source>
        <dbReference type="ARBA" id="ARBA00022840"/>
    </source>
</evidence>
<keyword evidence="5" id="KW-0611">Plant defense</keyword>
<dbReference type="GO" id="GO:0043531">
    <property type="term" value="F:ADP binding"/>
    <property type="evidence" value="ECO:0007669"/>
    <property type="project" value="InterPro"/>
</dbReference>
<dbReference type="InterPro" id="IPR042197">
    <property type="entry name" value="Apaf_helical"/>
</dbReference>
<dbReference type="GeneID" id="118473134"/>
<dbReference type="Gene3D" id="3.40.50.300">
    <property type="entry name" value="P-loop containing nucleotide triphosphate hydrolases"/>
    <property type="match status" value="1"/>
</dbReference>
<dbReference type="Gene3D" id="3.80.10.10">
    <property type="entry name" value="Ribonuclease Inhibitor"/>
    <property type="match status" value="3"/>
</dbReference>
<reference evidence="11 13" key="1">
    <citation type="submission" date="2015-12" db="EMBL/GenBank/DDBJ databases">
        <title>Update maize B73 reference genome by single molecule sequencing technologies.</title>
        <authorList>
            <consortium name="Maize Genome Sequencing Project"/>
            <person name="Ware D."/>
        </authorList>
    </citation>
    <scope>NUCLEOTIDE SEQUENCE [LARGE SCALE GENOMIC DNA]</scope>
    <source>
        <strain evidence="13">cv. B73</strain>
        <tissue evidence="11">Seedling</tissue>
    </source>
</reference>
<evidence type="ECO:0000313" key="12">
    <source>
        <dbReference type="EnsemblPlants" id="Zm00001eb037410_P001"/>
    </source>
</evidence>
<evidence type="ECO:0000256" key="2">
    <source>
        <dbReference type="ARBA" id="ARBA00022614"/>
    </source>
</evidence>
<dbReference type="KEGG" id="zma:118473134"/>
<dbReference type="GO" id="GO:0098542">
    <property type="term" value="P:defense response to other organism"/>
    <property type="evidence" value="ECO:0000318"/>
    <property type="project" value="GO_Central"/>
</dbReference>
<accession>A0A1D6KKU6</accession>
<accession>A0A317YI33</accession>
<dbReference type="GO" id="GO:0009626">
    <property type="term" value="P:plant-type hypersensitive response"/>
    <property type="evidence" value="ECO:0007669"/>
    <property type="project" value="UniProtKB-ARBA"/>
</dbReference>
<dbReference type="PANTHER" id="PTHR36766:SF30">
    <property type="entry name" value="TIR-NBS TYPE DISEASE RESISTANCE PROTEIN-RELATED"/>
    <property type="match status" value="1"/>
</dbReference>
<dbReference type="STRING" id="4577.A0A1D6KKU6"/>
<dbReference type="InterPro" id="IPR002182">
    <property type="entry name" value="NB-ARC"/>
</dbReference>
<dbReference type="PANTHER" id="PTHR36766">
    <property type="entry name" value="PLANT BROAD-SPECTRUM MILDEW RESISTANCE PROTEIN RPW8"/>
    <property type="match status" value="1"/>
</dbReference>
<dbReference type="GO" id="GO:0002758">
    <property type="term" value="P:innate immune response-activating signaling pathway"/>
    <property type="evidence" value="ECO:0007669"/>
    <property type="project" value="UniProtKB-ARBA"/>
</dbReference>
<dbReference type="Pfam" id="PF23559">
    <property type="entry name" value="WHD_DRP"/>
    <property type="match status" value="1"/>
</dbReference>
<dbReference type="Gene3D" id="1.20.5.4130">
    <property type="match status" value="1"/>
</dbReference>
<evidence type="ECO:0000256" key="5">
    <source>
        <dbReference type="ARBA" id="ARBA00022821"/>
    </source>
</evidence>
<protein>
    <submittedName>
        <fullName evidence="11">Disease resistance gene analog PIC15</fullName>
    </submittedName>
</protein>
<evidence type="ECO:0000313" key="13">
    <source>
        <dbReference type="Proteomes" id="UP000007305"/>
    </source>
</evidence>
<feature type="domain" description="NB-ARC" evidence="7">
    <location>
        <begin position="198"/>
        <end position="358"/>
    </location>
</feature>
<evidence type="ECO:0000256" key="3">
    <source>
        <dbReference type="ARBA" id="ARBA00022737"/>
    </source>
</evidence>
<dbReference type="SMR" id="A0A1D6KKU6"/>
<dbReference type="ExpressionAtlas" id="A0A1D6KKU6">
    <property type="expression patterns" value="baseline and differential"/>
</dbReference>
<dbReference type="PaxDb" id="4577-GRMZM2G322748_P01"/>
<dbReference type="Gene3D" id="1.10.10.10">
    <property type="entry name" value="Winged helix-like DNA-binding domain superfamily/Winged helix DNA-binding domain"/>
    <property type="match status" value="1"/>
</dbReference>
<dbReference type="InterPro" id="IPR058922">
    <property type="entry name" value="WHD_DRP"/>
</dbReference>
<comment type="similarity">
    <text evidence="1">Belongs to the disease resistance NB-LRR family.</text>
</comment>
<dbReference type="FunFam" id="1.10.8.430:FF:000003">
    <property type="entry name" value="Probable disease resistance protein At5g66910"/>
    <property type="match status" value="1"/>
</dbReference>
<dbReference type="GO" id="GO:0005524">
    <property type="term" value="F:ATP binding"/>
    <property type="evidence" value="ECO:0007669"/>
    <property type="project" value="UniProtKB-KW"/>
</dbReference>
<dbReference type="InterPro" id="IPR056789">
    <property type="entry name" value="LRR_R13L1-DRL21"/>
</dbReference>
<dbReference type="Pfam" id="PF18052">
    <property type="entry name" value="Rx_N"/>
    <property type="match status" value="1"/>
</dbReference>
<dbReference type="FunFam" id="1.10.10.10:FF:000322">
    <property type="entry name" value="Probable disease resistance protein At1g63360"/>
    <property type="match status" value="1"/>
</dbReference>
<dbReference type="EMBL" id="CM007647">
    <property type="protein sequence ID" value="ONM03529.1"/>
    <property type="molecule type" value="Genomic_DNA"/>
</dbReference>
<evidence type="ECO:0000259" key="10">
    <source>
        <dbReference type="Pfam" id="PF25019"/>
    </source>
</evidence>
<keyword evidence="13" id="KW-1185">Reference proteome</keyword>
<dbReference type="RefSeq" id="XP_035817682.1">
    <property type="nucleotide sequence ID" value="XM_035961789.1"/>
</dbReference>
<dbReference type="InterPro" id="IPR041118">
    <property type="entry name" value="Rx_N"/>
</dbReference>
<keyword evidence="6" id="KW-0067">ATP-binding</keyword>
<dbReference type="AlphaFoldDB" id="A0A1D6KKU6"/>
<feature type="domain" description="Disease resistance protein winged helix" evidence="9">
    <location>
        <begin position="447"/>
        <end position="522"/>
    </location>
</feature>
<proteinExistence type="inferred from homology"/>
<name>A0A1D6KKU6_MAIZE</name>
<evidence type="ECO:0000259" key="7">
    <source>
        <dbReference type="Pfam" id="PF00931"/>
    </source>
</evidence>
<gene>
    <name evidence="12" type="primary">LOC118473134</name>
    <name evidence="11" type="ORF">ZEAMMB73_Zm00001d031711</name>
</gene>
<dbReference type="Pfam" id="PF00931">
    <property type="entry name" value="NB-ARC"/>
    <property type="match status" value="1"/>
</dbReference>
<evidence type="ECO:0000256" key="4">
    <source>
        <dbReference type="ARBA" id="ARBA00022741"/>
    </source>
</evidence>